<dbReference type="Gene3D" id="3.40.50.150">
    <property type="entry name" value="Vaccinia Virus protein VP39"/>
    <property type="match status" value="1"/>
</dbReference>
<dbReference type="SUPFAM" id="SSF53335">
    <property type="entry name" value="S-adenosyl-L-methionine-dependent methyltransferases"/>
    <property type="match status" value="1"/>
</dbReference>
<keyword evidence="1" id="KW-0489">Methyltransferase</keyword>
<evidence type="ECO:0000256" key="1">
    <source>
        <dbReference type="HAMAP-Rule" id="MF_00934"/>
    </source>
</evidence>
<dbReference type="InterPro" id="IPR007473">
    <property type="entry name" value="RlmJ"/>
</dbReference>
<dbReference type="Proteomes" id="UP001219862">
    <property type="component" value="Unassembled WGS sequence"/>
</dbReference>
<keyword evidence="3" id="KW-1185">Reference proteome</keyword>
<evidence type="ECO:0000313" key="3">
    <source>
        <dbReference type="Proteomes" id="UP001219862"/>
    </source>
</evidence>
<feature type="site" description="Interaction with substrate rRNA" evidence="1">
    <location>
        <position position="4"/>
    </location>
</feature>
<comment type="caution">
    <text evidence="2">The sequence shown here is derived from an EMBL/GenBank/DDBJ whole genome shotgun (WGS) entry which is preliminary data.</text>
</comment>
<dbReference type="PANTHER" id="PTHR37426:SF1">
    <property type="entry name" value="RIBOSOMAL RNA LARGE SUBUNIT METHYLTRANSFERASE J"/>
    <property type="match status" value="1"/>
</dbReference>
<name>A0ABT5KUK5_9BURK</name>
<reference evidence="2 3" key="1">
    <citation type="submission" date="2022-10" db="EMBL/GenBank/DDBJ databases">
        <title>paucibacter sp. hw8 Genome sequencing.</title>
        <authorList>
            <person name="Park S."/>
        </authorList>
    </citation>
    <scope>NUCLEOTIDE SEQUENCE [LARGE SCALE GENOMIC DNA]</scope>
    <source>
        <strain evidence="3">hw8</strain>
    </source>
</reference>
<dbReference type="RefSeq" id="WP_273597739.1">
    <property type="nucleotide sequence ID" value="NZ_JAQQXS010000014.1"/>
</dbReference>
<comment type="subunit">
    <text evidence="1">Monomer.</text>
</comment>
<keyword evidence="1" id="KW-0949">S-adenosyl-L-methionine</keyword>
<protein>
    <recommendedName>
        <fullName evidence="1">Ribosomal RNA large subunit methyltransferase J</fullName>
        <ecNumber evidence="1">2.1.1.266</ecNumber>
    </recommendedName>
    <alternativeName>
        <fullName evidence="1">23S rRNA (adenine(2030)-N6)-methyltransferase</fullName>
    </alternativeName>
    <alternativeName>
        <fullName evidence="1">23S rRNA m6A2030 methyltransferase</fullName>
    </alternativeName>
</protein>
<feature type="active site" description="Proton acceptor" evidence="1">
    <location>
        <position position="164"/>
    </location>
</feature>
<keyword evidence="1" id="KW-0808">Transferase</keyword>
<keyword evidence="1" id="KW-0694">RNA-binding</keyword>
<evidence type="ECO:0000313" key="2">
    <source>
        <dbReference type="EMBL" id="MDC8786630.1"/>
    </source>
</evidence>
<feature type="binding site" evidence="1">
    <location>
        <position position="118"/>
    </location>
    <ligand>
        <name>S-adenosyl-L-methionine</name>
        <dbReference type="ChEBI" id="CHEBI:59789"/>
    </ligand>
</feature>
<feature type="binding site" evidence="1">
    <location>
        <position position="42"/>
    </location>
    <ligand>
        <name>S-adenosyl-L-methionine</name>
        <dbReference type="ChEBI" id="CHEBI:59789"/>
    </ligand>
</feature>
<accession>A0ABT5KUK5</accession>
<dbReference type="PANTHER" id="PTHR37426">
    <property type="entry name" value="RIBOSOMAL RNA LARGE SUBUNIT METHYLTRANSFERASE J"/>
    <property type="match status" value="1"/>
</dbReference>
<dbReference type="Pfam" id="PF04378">
    <property type="entry name" value="RsmJ"/>
    <property type="match status" value="1"/>
</dbReference>
<comment type="function">
    <text evidence="1">Specifically methylates the adenine in position 2030 of 23S rRNA.</text>
</comment>
<proteinExistence type="inferred from homology"/>
<feature type="binding site" evidence="1">
    <location>
        <position position="164"/>
    </location>
    <ligand>
        <name>S-adenosyl-L-methionine</name>
        <dbReference type="ChEBI" id="CHEBI:59789"/>
    </ligand>
</feature>
<organism evidence="2 3">
    <name type="scientific">Roseateles koreensis</name>
    <dbReference type="NCBI Taxonomy" id="2987526"/>
    <lineage>
        <taxon>Bacteria</taxon>
        <taxon>Pseudomonadati</taxon>
        <taxon>Pseudomonadota</taxon>
        <taxon>Betaproteobacteria</taxon>
        <taxon>Burkholderiales</taxon>
        <taxon>Sphaerotilaceae</taxon>
        <taxon>Roseateles</taxon>
    </lineage>
</organism>
<dbReference type="EMBL" id="JAQQXS010000014">
    <property type="protein sequence ID" value="MDC8786630.1"/>
    <property type="molecule type" value="Genomic_DNA"/>
</dbReference>
<keyword evidence="1" id="KW-0698">rRNA processing</keyword>
<feature type="binding site" evidence="1">
    <location>
        <position position="19"/>
    </location>
    <ligand>
        <name>S-adenosyl-L-methionine</name>
        <dbReference type="ChEBI" id="CHEBI:59789"/>
    </ligand>
</feature>
<gene>
    <name evidence="1 2" type="primary">rlmJ</name>
    <name evidence="2" type="ORF">PRZ01_15680</name>
</gene>
<sequence>MLAYRHAFHAGNHADVLKHLVLSEVLRHMAEKEKPYTLVDTHAGAGGYSIEGQYAQKKGEYVHGISKLWDAKDLPAPLARYLEPIRAFNSGGQLRQYPGSPAIANLLMREQDRLRCYELHPTDYRILDTYLSTRPNTQVSDKDGFSSLRGELPPPSRRGVVLMDPSYELKTDYGKVITAVREGLEKFADGVFMVWYPQLQLLESAQLPQRLKAAADAGVGAKKGWLHVRLTVQQQSDSRAFGMLGSGMFIINPPYTLHDELQECLPYLVEKLGQYDGANFLLEQRAA</sequence>
<dbReference type="HAMAP" id="MF_00934">
    <property type="entry name" value="23SrRNA_methyltr_J"/>
    <property type="match status" value="1"/>
</dbReference>
<dbReference type="InterPro" id="IPR029063">
    <property type="entry name" value="SAM-dependent_MTases_sf"/>
</dbReference>
<feature type="binding site" evidence="1">
    <location>
        <begin position="143"/>
        <end position="144"/>
    </location>
    <ligand>
        <name>S-adenosyl-L-methionine</name>
        <dbReference type="ChEBI" id="CHEBI:59789"/>
    </ligand>
</feature>
<comment type="catalytic activity">
    <reaction evidence="1">
        <text>adenosine(2030) in 23S rRNA + S-adenosyl-L-methionine = N(6)-methyladenosine(2030) in 23S rRNA + S-adenosyl-L-homocysteine + H(+)</text>
        <dbReference type="Rhea" id="RHEA:43736"/>
        <dbReference type="Rhea" id="RHEA-COMP:10668"/>
        <dbReference type="Rhea" id="RHEA-COMP:10669"/>
        <dbReference type="ChEBI" id="CHEBI:15378"/>
        <dbReference type="ChEBI" id="CHEBI:57856"/>
        <dbReference type="ChEBI" id="CHEBI:59789"/>
        <dbReference type="ChEBI" id="CHEBI:74411"/>
        <dbReference type="ChEBI" id="CHEBI:74449"/>
        <dbReference type="EC" id="2.1.1.266"/>
    </reaction>
</comment>
<feature type="binding site" evidence="1">
    <location>
        <position position="100"/>
    </location>
    <ligand>
        <name>S-adenosyl-L-methionine</name>
        <dbReference type="ChEBI" id="CHEBI:59789"/>
    </ligand>
</feature>
<comment type="similarity">
    <text evidence="1">Belongs to the RlmJ family.</text>
</comment>
<dbReference type="EC" id="2.1.1.266" evidence="1"/>